<dbReference type="InterPro" id="IPR050491">
    <property type="entry name" value="AmpC-like"/>
</dbReference>
<dbReference type="PANTHER" id="PTHR46825">
    <property type="entry name" value="D-ALANYL-D-ALANINE-CARBOXYPEPTIDASE/ENDOPEPTIDASE AMPH"/>
    <property type="match status" value="1"/>
</dbReference>
<dbReference type="AlphaFoldDB" id="A0A1G6E5A3"/>
<accession>A0A1G6E5A3</accession>
<dbReference type="OrthoDB" id="119951at2"/>
<dbReference type="InterPro" id="IPR001466">
    <property type="entry name" value="Beta-lactam-related"/>
</dbReference>
<gene>
    <name evidence="3" type="ORF">SAMN02927930_02071</name>
</gene>
<reference evidence="4" key="1">
    <citation type="submission" date="2016-10" db="EMBL/GenBank/DDBJ databases">
        <authorList>
            <person name="Varghese N."/>
            <person name="Submissions S."/>
        </authorList>
    </citation>
    <scope>NUCLEOTIDE SEQUENCE [LARGE SCALE GENOMIC DNA]</scope>
    <source>
        <strain evidence="4">CGMCC 1.10824</strain>
    </source>
</reference>
<feature type="domain" description="Beta-lactamase-related" evidence="2">
    <location>
        <begin position="247"/>
        <end position="538"/>
    </location>
</feature>
<sequence length="554" mass="59684">MNVITSTFRSRFTQLLSVFALTAALWTPTTVSAAEHELDGIWRGKLEVQPNIFLVVGVTIQGDTITLDSPTQGSWGLPLTDFEISAGEFKFNADNLQASFAGQITGNEIKGTFIQGAKRPLTLTRLTASDLARMSYEGRYGGQLIINGNQQLPLQINVAVIAGGYYASLDSPAQQSYGIPIDQFSISADNLSFTSPMIQASFTGKKITDEGYEGKFIQGVERPLTLKKLAAGEALSGGPKPKLGDHGGAVAVITPAGTRTKFFANHDASTHYEIGSVTKTMVAYLLAKSLTEGQVSATDTLQSIFGETAPAIRLTQLATHTSGLPRLPKDLFDGANQQDPYAHYDRAKMLAAVADFAGEPKLDDMSSYEYSNLGYGLLGEALAKVHGKSFAQLIQDELFAPFGMTATDVALPSATELTANGSLAQGYDQFGNEVAPWHFQALAGAGAVRSTLVDMSRYVEQLMTRLQEEDAATKLLLEPVFPMSACCSQALGWILQQDQHNQWYAWHNGQTGGYVSFVGFYLDGSRAVVILNNQAYLDMQQAHAILQGTAALDE</sequence>
<dbReference type="RefSeq" id="WP_092593971.1">
    <property type="nucleotide sequence ID" value="NZ_FMXN01000017.1"/>
</dbReference>
<dbReference type="InterPro" id="IPR012338">
    <property type="entry name" value="Beta-lactam/transpept-like"/>
</dbReference>
<evidence type="ECO:0000313" key="4">
    <source>
        <dbReference type="Proteomes" id="UP000199626"/>
    </source>
</evidence>
<dbReference type="STRING" id="1159017.SAMN02927930_02071"/>
<feature type="signal peptide" evidence="1">
    <location>
        <begin position="1"/>
        <end position="33"/>
    </location>
</feature>
<evidence type="ECO:0000313" key="3">
    <source>
        <dbReference type="EMBL" id="SDB52571.1"/>
    </source>
</evidence>
<evidence type="ECO:0000256" key="1">
    <source>
        <dbReference type="SAM" id="SignalP"/>
    </source>
</evidence>
<dbReference type="PANTHER" id="PTHR46825:SF8">
    <property type="entry name" value="BETA-LACTAMASE-RELATED"/>
    <property type="match status" value="1"/>
</dbReference>
<dbReference type="SUPFAM" id="SSF56601">
    <property type="entry name" value="beta-lactamase/transpeptidase-like"/>
    <property type="match status" value="1"/>
</dbReference>
<dbReference type="Pfam" id="PF00144">
    <property type="entry name" value="Beta-lactamase"/>
    <property type="match status" value="1"/>
</dbReference>
<dbReference type="Proteomes" id="UP000199626">
    <property type="component" value="Unassembled WGS sequence"/>
</dbReference>
<evidence type="ECO:0000259" key="2">
    <source>
        <dbReference type="Pfam" id="PF00144"/>
    </source>
</evidence>
<keyword evidence="1" id="KW-0732">Signal</keyword>
<feature type="chain" id="PRO_5011494633" evidence="1">
    <location>
        <begin position="34"/>
        <end position="554"/>
    </location>
</feature>
<protein>
    <submittedName>
        <fullName evidence="3">CubicO group peptidase, beta-lactamase class C family</fullName>
    </submittedName>
</protein>
<proteinExistence type="predicted"/>
<dbReference type="Gene3D" id="3.40.710.10">
    <property type="entry name" value="DD-peptidase/beta-lactamase superfamily"/>
    <property type="match status" value="1"/>
</dbReference>
<name>A0A1G6E5A3_9GAMM</name>
<dbReference type="EMBL" id="FMXN01000017">
    <property type="protein sequence ID" value="SDB52571.1"/>
    <property type="molecule type" value="Genomic_DNA"/>
</dbReference>
<organism evidence="3 4">
    <name type="scientific">Pseudidiomarina indica</name>
    <dbReference type="NCBI Taxonomy" id="1159017"/>
    <lineage>
        <taxon>Bacteria</taxon>
        <taxon>Pseudomonadati</taxon>
        <taxon>Pseudomonadota</taxon>
        <taxon>Gammaproteobacteria</taxon>
        <taxon>Alteromonadales</taxon>
        <taxon>Idiomarinaceae</taxon>
        <taxon>Pseudidiomarina</taxon>
    </lineage>
</organism>
<keyword evidence="4" id="KW-1185">Reference proteome</keyword>